<protein>
    <recommendedName>
        <fullName evidence="1">DUF6894 domain-containing protein</fullName>
    </recommendedName>
</protein>
<feature type="domain" description="DUF6894" evidence="1">
    <location>
        <begin position="3"/>
        <end position="69"/>
    </location>
</feature>
<dbReference type="RefSeq" id="WP_139038976.1">
    <property type="nucleotide sequence ID" value="NZ_VDDA01000019.1"/>
</dbReference>
<keyword evidence="3" id="KW-1185">Reference proteome</keyword>
<dbReference type="EMBL" id="VDDA01000019">
    <property type="protein sequence ID" value="TNC09075.1"/>
    <property type="molecule type" value="Genomic_DNA"/>
</dbReference>
<dbReference type="Proteomes" id="UP000305267">
    <property type="component" value="Unassembled WGS sequence"/>
</dbReference>
<evidence type="ECO:0000259" key="1">
    <source>
        <dbReference type="Pfam" id="PF21834"/>
    </source>
</evidence>
<name>A0A5C4LCE4_9HYPH</name>
<evidence type="ECO:0000313" key="3">
    <source>
        <dbReference type="Proteomes" id="UP000305267"/>
    </source>
</evidence>
<dbReference type="InterPro" id="IPR054189">
    <property type="entry name" value="DUF6894"/>
</dbReference>
<accession>A0A5C4LCE4</accession>
<organism evidence="2 3">
    <name type="scientific">Methylobacterium terricola</name>
    <dbReference type="NCBI Taxonomy" id="2583531"/>
    <lineage>
        <taxon>Bacteria</taxon>
        <taxon>Pseudomonadati</taxon>
        <taxon>Pseudomonadota</taxon>
        <taxon>Alphaproteobacteria</taxon>
        <taxon>Hyphomicrobiales</taxon>
        <taxon>Methylobacteriaceae</taxon>
        <taxon>Methylobacterium</taxon>
    </lineage>
</organism>
<evidence type="ECO:0000313" key="2">
    <source>
        <dbReference type="EMBL" id="TNC09075.1"/>
    </source>
</evidence>
<dbReference type="AlphaFoldDB" id="A0A5C4LCE4"/>
<comment type="caution">
    <text evidence="2">The sequence shown here is derived from an EMBL/GenBank/DDBJ whole genome shotgun (WGS) entry which is preliminary data.</text>
</comment>
<proteinExistence type="predicted"/>
<gene>
    <name evidence="2" type="ORF">FF100_27635</name>
</gene>
<reference evidence="2 3" key="1">
    <citation type="submission" date="2019-06" db="EMBL/GenBank/DDBJ databases">
        <title>Genome of Methylobacterium sp. 17Sr1-39.</title>
        <authorList>
            <person name="Seo T."/>
        </authorList>
    </citation>
    <scope>NUCLEOTIDE SEQUENCE [LARGE SCALE GENOMIC DNA]</scope>
    <source>
        <strain evidence="2 3">17Sr1-39</strain>
    </source>
</reference>
<dbReference type="OrthoDB" id="7999101at2"/>
<sequence>MPRFFFDIKDDHLETDDVGSEFPNAHAARDAAIMILPNIARDHIASHVSREISVLMRDEAGRGLFTASLGLTAEWLVESA</sequence>
<dbReference type="Pfam" id="PF21834">
    <property type="entry name" value="DUF6894"/>
    <property type="match status" value="1"/>
</dbReference>